<feature type="region of interest" description="Disordered" evidence="1">
    <location>
        <begin position="102"/>
        <end position="127"/>
    </location>
</feature>
<organism evidence="4 5">
    <name type="scientific">Fragilariopsis cylindrus CCMP1102</name>
    <dbReference type="NCBI Taxonomy" id="635003"/>
    <lineage>
        <taxon>Eukaryota</taxon>
        <taxon>Sar</taxon>
        <taxon>Stramenopiles</taxon>
        <taxon>Ochrophyta</taxon>
        <taxon>Bacillariophyta</taxon>
        <taxon>Bacillariophyceae</taxon>
        <taxon>Bacillariophycidae</taxon>
        <taxon>Bacillariales</taxon>
        <taxon>Bacillariaceae</taxon>
        <taxon>Fragilariopsis</taxon>
    </lineage>
</organism>
<feature type="compositionally biased region" description="Basic residues" evidence="1">
    <location>
        <begin position="339"/>
        <end position="349"/>
    </location>
</feature>
<evidence type="ECO:0000256" key="3">
    <source>
        <dbReference type="SAM" id="SignalP"/>
    </source>
</evidence>
<evidence type="ECO:0000313" key="5">
    <source>
        <dbReference type="Proteomes" id="UP000095751"/>
    </source>
</evidence>
<feature type="compositionally biased region" description="Low complexity" evidence="1">
    <location>
        <begin position="307"/>
        <end position="316"/>
    </location>
</feature>
<protein>
    <submittedName>
        <fullName evidence="4">Uncharacterized protein</fullName>
    </submittedName>
</protein>
<gene>
    <name evidence="4" type="ORF">FRACYDRAFT_233535</name>
</gene>
<proteinExistence type="predicted"/>
<dbReference type="KEGG" id="fcy:FRACYDRAFT_233535"/>
<feature type="transmembrane region" description="Helical" evidence="2">
    <location>
        <begin position="79"/>
        <end position="96"/>
    </location>
</feature>
<feature type="signal peptide" evidence="3">
    <location>
        <begin position="1"/>
        <end position="21"/>
    </location>
</feature>
<keyword evidence="5" id="KW-1185">Reference proteome</keyword>
<evidence type="ECO:0000256" key="1">
    <source>
        <dbReference type="SAM" id="MobiDB-lite"/>
    </source>
</evidence>
<keyword evidence="3" id="KW-0732">Signal</keyword>
<keyword evidence="2" id="KW-0812">Transmembrane</keyword>
<dbReference type="AlphaFoldDB" id="A0A1E7FYX6"/>
<sequence length="357" mass="38523">MLYRGVLSFLLLSSVAVIVSAKSNEESSITISRLLQAGSYGEGESSSSSGSGAGAAIAGVAILTAAEQSGFFKTTAGKVVLAIIVIAGCVGAFLYYRKKFSSGQPAPPEQDFFEKNDNGGEDGGEDGEKNFELPFYSGLYTGIYDQKGTRMPVQPFEIYFQEQFLETDNADDDDYSPTMFHTITGKGADMVGPYTLSGKSVGNKCSIIKKYYGQGNQVTDIGHEVTLRLDKLGDTHIFEGVYFVNTDEVQCSALYQMWPVGYNQQAPPPQQQQPLQPMYESSPPLPPPAAKEDVDDEENQNFDPPGAVAVAVAAVAGDEEDNDNIPVAVATATAVSSSSKKKKKKKKKKQQQEEEDY</sequence>
<keyword evidence="2" id="KW-0472">Membrane</keyword>
<dbReference type="Proteomes" id="UP000095751">
    <property type="component" value="Unassembled WGS sequence"/>
</dbReference>
<reference evidence="4 5" key="1">
    <citation type="submission" date="2016-09" db="EMBL/GenBank/DDBJ databases">
        <title>Extensive genetic diversity and differential bi-allelic expression allows diatom success in the polar Southern Ocean.</title>
        <authorList>
            <consortium name="DOE Joint Genome Institute"/>
            <person name="Mock T."/>
            <person name="Otillar R.P."/>
            <person name="Strauss J."/>
            <person name="Dupont C."/>
            <person name="Frickenhaus S."/>
            <person name="Maumus F."/>
            <person name="Mcmullan M."/>
            <person name="Sanges R."/>
            <person name="Schmutz J."/>
            <person name="Toseland A."/>
            <person name="Valas R."/>
            <person name="Veluchamy A."/>
            <person name="Ward B.J."/>
            <person name="Allen A."/>
            <person name="Barry K."/>
            <person name="Falciatore A."/>
            <person name="Ferrante M."/>
            <person name="Fortunato A.E."/>
            <person name="Gloeckner G."/>
            <person name="Gruber A."/>
            <person name="Hipkin R."/>
            <person name="Janech M."/>
            <person name="Kroth P."/>
            <person name="Leese F."/>
            <person name="Lindquist E."/>
            <person name="Lyon B.R."/>
            <person name="Martin J."/>
            <person name="Mayer C."/>
            <person name="Parker M."/>
            <person name="Quesneville H."/>
            <person name="Raymond J."/>
            <person name="Uhlig C."/>
            <person name="Valentin K.U."/>
            <person name="Worden A.Z."/>
            <person name="Armbrust E.V."/>
            <person name="Bowler C."/>
            <person name="Green B."/>
            <person name="Moulton V."/>
            <person name="Van Oosterhout C."/>
            <person name="Grigoriev I."/>
        </authorList>
    </citation>
    <scope>NUCLEOTIDE SEQUENCE [LARGE SCALE GENOMIC DNA]</scope>
    <source>
        <strain evidence="4 5">CCMP1102</strain>
    </source>
</reference>
<accession>A0A1E7FYX6</accession>
<evidence type="ECO:0000256" key="2">
    <source>
        <dbReference type="SAM" id="Phobius"/>
    </source>
</evidence>
<keyword evidence="2" id="KW-1133">Transmembrane helix</keyword>
<dbReference type="EMBL" id="KV784353">
    <property type="protein sequence ID" value="OEU23362.1"/>
    <property type="molecule type" value="Genomic_DNA"/>
</dbReference>
<dbReference type="InParanoid" id="A0A1E7FYX6"/>
<name>A0A1E7FYX6_9STRA</name>
<feature type="region of interest" description="Disordered" evidence="1">
    <location>
        <begin position="265"/>
        <end position="357"/>
    </location>
</feature>
<feature type="chain" id="PRO_5009193680" evidence="3">
    <location>
        <begin position="22"/>
        <end position="357"/>
    </location>
</feature>
<evidence type="ECO:0000313" key="4">
    <source>
        <dbReference type="EMBL" id="OEU23362.1"/>
    </source>
</evidence>